<accession>A0A409WHK0</accession>
<dbReference type="OrthoDB" id="343623at2759"/>
<dbReference type="GO" id="GO:0003688">
    <property type="term" value="F:DNA replication origin binding"/>
    <property type="evidence" value="ECO:0007669"/>
    <property type="project" value="TreeGrafter"/>
</dbReference>
<dbReference type="PANTHER" id="PTHR12087:SF0">
    <property type="entry name" value="ORIGIN RECOGNITION COMPLEX SUBUNIT 4"/>
    <property type="match status" value="1"/>
</dbReference>
<evidence type="ECO:0000256" key="1">
    <source>
        <dbReference type="ARBA" id="ARBA00004123"/>
    </source>
</evidence>
<organism evidence="9 10">
    <name type="scientific">Gymnopilus dilepis</name>
    <dbReference type="NCBI Taxonomy" id="231916"/>
    <lineage>
        <taxon>Eukaryota</taxon>
        <taxon>Fungi</taxon>
        <taxon>Dikarya</taxon>
        <taxon>Basidiomycota</taxon>
        <taxon>Agaricomycotina</taxon>
        <taxon>Agaricomycetes</taxon>
        <taxon>Agaricomycetidae</taxon>
        <taxon>Agaricales</taxon>
        <taxon>Agaricineae</taxon>
        <taxon>Hymenogastraceae</taxon>
        <taxon>Gymnopilus</taxon>
    </lineage>
</organism>
<dbReference type="Pfam" id="PF14629">
    <property type="entry name" value="ORC4_C"/>
    <property type="match status" value="1"/>
</dbReference>
<keyword evidence="5" id="KW-0539">Nucleus</keyword>
<dbReference type="InterPro" id="IPR032705">
    <property type="entry name" value="ORC4_C"/>
</dbReference>
<evidence type="ECO:0000313" key="9">
    <source>
        <dbReference type="EMBL" id="PPQ78018.1"/>
    </source>
</evidence>
<feature type="compositionally biased region" description="Polar residues" evidence="6">
    <location>
        <begin position="52"/>
        <end position="61"/>
    </location>
</feature>
<evidence type="ECO:0000256" key="2">
    <source>
        <dbReference type="ARBA" id="ARBA00005334"/>
    </source>
</evidence>
<feature type="compositionally biased region" description="Polar residues" evidence="6">
    <location>
        <begin position="137"/>
        <end position="146"/>
    </location>
</feature>
<name>A0A409WHK0_9AGAR</name>
<feature type="region of interest" description="Disordered" evidence="6">
    <location>
        <begin position="1"/>
        <end position="146"/>
    </location>
</feature>
<dbReference type="Gene3D" id="3.40.50.300">
    <property type="entry name" value="P-loop containing nucleotide triphosphate hydrolases"/>
    <property type="match status" value="1"/>
</dbReference>
<protein>
    <submittedName>
        <fullName evidence="9">Uncharacterized protein</fullName>
    </submittedName>
</protein>
<dbReference type="InParanoid" id="A0A409WHK0"/>
<dbReference type="AlphaFoldDB" id="A0A409WHK0"/>
<feature type="domain" description="Orc1-like AAA ATPase" evidence="7">
    <location>
        <begin position="183"/>
        <end position="343"/>
    </location>
</feature>
<evidence type="ECO:0000256" key="5">
    <source>
        <dbReference type="ARBA" id="ARBA00023242"/>
    </source>
</evidence>
<dbReference type="Pfam" id="PF13191">
    <property type="entry name" value="AAA_16"/>
    <property type="match status" value="1"/>
</dbReference>
<sequence>MPGKRKRAVQHKDDSEELLGRSNLNHKLVPNGKRLRRSRVDSTASARMGTIVDSSKTTPEAQGSALRESSVEAEASNGISRQTRRGKVKVEIAISPPAKRAKKTSCPKNRDSQSPHTSHEAAGNQPSLLVPSHVDPSPTSQTASAEQAQWNLAATKLGVLKRLKHLNIATSDSESSVNCKAARQLGDLIDGTVKRGEGNSCLLLGPRGSGKTTMVETCLVHLSDNPVVLRLSGWVQTSDRLALREIALQLLQQTGSSLLSDLNLPPVEGGQDENEENPFLDAQDSRAIVDDLHFSLPPSSQLHSLIPALLTLKRPVIVILDAFDLFALHPRQSLLYCLLDTVQNCRASVDNRGIAVVGITSRVDTIQLLEKRVKSRFSGRTIRTASSGSFESYLTSVQDNLTPNTLALDGRISEEWGQQWASCIQNLLAEKEVLELLQETFGLSRDPKLMSRILHLATAIEAQRSRSLHFGTTSKFRGSCAFARRLYDEFLDLSYPATCLLIASVHVETSGHSTFTFEMLSESIREQIRSSSSAPVQVKGGSIGMAFESLTAAKIFVPLMASSTTTPKEFLKHRCSLGKDIVKSIVEKAGQVNLRKWLSKAS</sequence>
<feature type="compositionally biased region" description="Basic and acidic residues" evidence="6">
    <location>
        <begin position="108"/>
        <end position="119"/>
    </location>
</feature>
<keyword evidence="10" id="KW-1185">Reference proteome</keyword>
<feature type="domain" description="Origin recognition complex subunit 4 C-terminal" evidence="8">
    <location>
        <begin position="405"/>
        <end position="586"/>
    </location>
</feature>
<reference evidence="9 10" key="1">
    <citation type="journal article" date="2018" name="Evol. Lett.">
        <title>Horizontal gene cluster transfer increased hallucinogenic mushroom diversity.</title>
        <authorList>
            <person name="Reynolds H.T."/>
            <person name="Vijayakumar V."/>
            <person name="Gluck-Thaler E."/>
            <person name="Korotkin H.B."/>
            <person name="Matheny P.B."/>
            <person name="Slot J.C."/>
        </authorList>
    </citation>
    <scope>NUCLEOTIDE SEQUENCE [LARGE SCALE GENOMIC DNA]</scope>
    <source>
        <strain evidence="9 10">SRW20</strain>
    </source>
</reference>
<evidence type="ECO:0000256" key="6">
    <source>
        <dbReference type="SAM" id="MobiDB-lite"/>
    </source>
</evidence>
<dbReference type="InterPro" id="IPR041664">
    <property type="entry name" value="AAA_16"/>
</dbReference>
<dbReference type="InterPro" id="IPR027417">
    <property type="entry name" value="P-loop_NTPase"/>
</dbReference>
<evidence type="ECO:0000259" key="7">
    <source>
        <dbReference type="Pfam" id="PF13191"/>
    </source>
</evidence>
<keyword evidence="4" id="KW-0238">DNA-binding</keyword>
<dbReference type="EMBL" id="NHYE01005067">
    <property type="protein sequence ID" value="PPQ78018.1"/>
    <property type="molecule type" value="Genomic_DNA"/>
</dbReference>
<evidence type="ECO:0000259" key="8">
    <source>
        <dbReference type="Pfam" id="PF14629"/>
    </source>
</evidence>
<dbReference type="PANTHER" id="PTHR12087">
    <property type="entry name" value="ORIGIN RECOGNITION COMPLEX SUBUNIT 4"/>
    <property type="match status" value="1"/>
</dbReference>
<gene>
    <name evidence="9" type="ORF">CVT26_015810</name>
</gene>
<evidence type="ECO:0000256" key="4">
    <source>
        <dbReference type="ARBA" id="ARBA00023125"/>
    </source>
</evidence>
<dbReference type="Proteomes" id="UP000284706">
    <property type="component" value="Unassembled WGS sequence"/>
</dbReference>
<evidence type="ECO:0000256" key="3">
    <source>
        <dbReference type="ARBA" id="ARBA00022705"/>
    </source>
</evidence>
<dbReference type="STRING" id="231916.A0A409WHK0"/>
<comment type="similarity">
    <text evidence="2">Belongs to the ORC4 family.</text>
</comment>
<dbReference type="SUPFAM" id="SSF52540">
    <property type="entry name" value="P-loop containing nucleoside triphosphate hydrolases"/>
    <property type="match status" value="1"/>
</dbReference>
<dbReference type="GO" id="GO:0006270">
    <property type="term" value="P:DNA replication initiation"/>
    <property type="evidence" value="ECO:0007669"/>
    <property type="project" value="TreeGrafter"/>
</dbReference>
<evidence type="ECO:0000313" key="10">
    <source>
        <dbReference type="Proteomes" id="UP000284706"/>
    </source>
</evidence>
<keyword evidence="3" id="KW-0235">DNA replication</keyword>
<proteinExistence type="inferred from homology"/>
<dbReference type="GO" id="GO:0005664">
    <property type="term" value="C:nuclear origin of replication recognition complex"/>
    <property type="evidence" value="ECO:0007669"/>
    <property type="project" value="TreeGrafter"/>
</dbReference>
<comment type="caution">
    <text evidence="9">The sequence shown here is derived from an EMBL/GenBank/DDBJ whole genome shotgun (WGS) entry which is preliminary data.</text>
</comment>
<comment type="subcellular location">
    <subcellularLocation>
        <location evidence="1">Nucleus</location>
    </subcellularLocation>
</comment>
<dbReference type="InterPro" id="IPR016527">
    <property type="entry name" value="ORC4"/>
</dbReference>